<gene>
    <name evidence="5" type="ORF">IC608_09135</name>
</gene>
<comment type="caution">
    <text evidence="5">The sequence shown here is derived from an EMBL/GenBank/DDBJ whole genome shotgun (WGS) entry which is preliminary data.</text>
</comment>
<name>A0A927FUZ5_9HYPH</name>
<dbReference type="GO" id="GO:0008233">
    <property type="term" value="F:peptidase activity"/>
    <property type="evidence" value="ECO:0007669"/>
    <property type="project" value="UniProtKB-KW"/>
</dbReference>
<evidence type="ECO:0000259" key="4">
    <source>
        <dbReference type="Pfam" id="PF04586"/>
    </source>
</evidence>
<evidence type="ECO:0000256" key="1">
    <source>
        <dbReference type="ARBA" id="ARBA00022612"/>
    </source>
</evidence>
<evidence type="ECO:0000313" key="5">
    <source>
        <dbReference type="EMBL" id="MBD8065639.1"/>
    </source>
</evidence>
<dbReference type="EMBL" id="JACYFU010000002">
    <property type="protein sequence ID" value="MBD8065639.1"/>
    <property type="molecule type" value="Genomic_DNA"/>
</dbReference>
<protein>
    <submittedName>
        <fullName evidence="5">HK97 family phage prohead protease</fullName>
    </submittedName>
</protein>
<dbReference type="InterPro" id="IPR054613">
    <property type="entry name" value="Peptidase_S78_dom"/>
</dbReference>
<dbReference type="RefSeq" id="WP_191774713.1">
    <property type="nucleotide sequence ID" value="NZ_JACYFU010000002.1"/>
</dbReference>
<keyword evidence="1" id="KW-1188">Viral release from host cell</keyword>
<evidence type="ECO:0000256" key="2">
    <source>
        <dbReference type="ARBA" id="ARBA00022670"/>
    </source>
</evidence>
<keyword evidence="6" id="KW-1185">Reference proteome</keyword>
<dbReference type="GO" id="GO:0006508">
    <property type="term" value="P:proteolysis"/>
    <property type="evidence" value="ECO:0007669"/>
    <property type="project" value="UniProtKB-KW"/>
</dbReference>
<keyword evidence="3" id="KW-0378">Hydrolase</keyword>
<dbReference type="AlphaFoldDB" id="A0A927FUZ5"/>
<feature type="domain" description="Prohead serine protease" evidence="4">
    <location>
        <begin position="46"/>
        <end position="152"/>
    </location>
</feature>
<evidence type="ECO:0000313" key="6">
    <source>
        <dbReference type="Proteomes" id="UP000654108"/>
    </source>
</evidence>
<evidence type="ECO:0000256" key="3">
    <source>
        <dbReference type="ARBA" id="ARBA00022801"/>
    </source>
</evidence>
<proteinExistence type="predicted"/>
<accession>A0A927FUZ5</accession>
<dbReference type="Pfam" id="PF04586">
    <property type="entry name" value="Peptidase_S78"/>
    <property type="match status" value="1"/>
</dbReference>
<reference evidence="5" key="1">
    <citation type="submission" date="2020-09" db="EMBL/GenBank/DDBJ databases">
        <title>Genome seq and assembly of Devosia sp.</title>
        <authorList>
            <person name="Chhetri G."/>
        </authorList>
    </citation>
    <scope>NUCLEOTIDE SEQUENCE</scope>
    <source>
        <strain evidence="5">PTR5</strain>
    </source>
</reference>
<keyword evidence="2 5" id="KW-0645">Protease</keyword>
<dbReference type="Proteomes" id="UP000654108">
    <property type="component" value="Unassembled WGS sequence"/>
</dbReference>
<sequence length="239" mass="26610">MDRAYSLLTVKAVDEEARTIEGWATTPSVDRVGDIIEPLGVKFKNPSPLLWMHRHDQPVGTVNFQRPTKEGVKFTAQLPKVTDAGTFRDRVDEAWHSVRAGVVRAVSIGFRALDGAVEALPGGGARFKRVEVLELSLVSVPANQDATITAVKFYDEKGERPEAPVHGGVAYPRDLPPETRDLIMTGYVEQRMADFRQKVGAGTKQPATMELLMHQQFTVALHMRWQGERIAELERRLGL</sequence>
<organism evidence="5 6">
    <name type="scientific">Devosia oryzisoli</name>
    <dbReference type="NCBI Taxonomy" id="2774138"/>
    <lineage>
        <taxon>Bacteria</taxon>
        <taxon>Pseudomonadati</taxon>
        <taxon>Pseudomonadota</taxon>
        <taxon>Alphaproteobacteria</taxon>
        <taxon>Hyphomicrobiales</taxon>
        <taxon>Devosiaceae</taxon>
        <taxon>Devosia</taxon>
    </lineage>
</organism>